<dbReference type="AlphaFoldDB" id="A0A397A305"/>
<name>A0A397A305_APHAT</name>
<dbReference type="EMBL" id="QUSZ01008220">
    <property type="protein sequence ID" value="RHY00745.1"/>
    <property type="molecule type" value="Genomic_DNA"/>
</dbReference>
<sequence length="222" mass="24532">MDPDDILDDMSLSSDDEMLEDMINEMKAEVKAPPPPAPRRQPRATTVVRAAPSQPAMPDLSQMMSQMMPMMSQMFGNAPSSSSGSNRITRAMEDIVADHVPAAEVASWVETIRRDEARQKHVPRSNHSRAYRPTVAATPTAHLDASTLLQELLLPAVRAAKCGPSPRWEKEHLTIHRQLQAQGVGDIYAQDLRANLRQRAVHSSDYTATPTRFPNLTSIVSS</sequence>
<dbReference type="VEuPathDB" id="FungiDB:H257_14191"/>
<reference evidence="2 3" key="1">
    <citation type="submission" date="2018-08" db="EMBL/GenBank/DDBJ databases">
        <title>Aphanomyces genome sequencing and annotation.</title>
        <authorList>
            <person name="Minardi D."/>
            <person name="Oidtmann B."/>
            <person name="Van Der Giezen M."/>
            <person name="Studholme D.J."/>
        </authorList>
    </citation>
    <scope>NUCLEOTIDE SEQUENCE [LARGE SCALE GENOMIC DNA]</scope>
    <source>
        <strain evidence="2 3">Kv</strain>
    </source>
</reference>
<evidence type="ECO:0000313" key="2">
    <source>
        <dbReference type="EMBL" id="RHY00745.1"/>
    </source>
</evidence>
<dbReference type="Proteomes" id="UP000265427">
    <property type="component" value="Unassembled WGS sequence"/>
</dbReference>
<comment type="caution">
    <text evidence="2">The sequence shown here is derived from an EMBL/GenBank/DDBJ whole genome shotgun (WGS) entry which is preliminary data.</text>
</comment>
<organism evidence="2 3">
    <name type="scientific">Aphanomyces astaci</name>
    <name type="common">Crayfish plague agent</name>
    <dbReference type="NCBI Taxonomy" id="112090"/>
    <lineage>
        <taxon>Eukaryota</taxon>
        <taxon>Sar</taxon>
        <taxon>Stramenopiles</taxon>
        <taxon>Oomycota</taxon>
        <taxon>Saprolegniomycetes</taxon>
        <taxon>Saprolegniales</taxon>
        <taxon>Verrucalvaceae</taxon>
        <taxon>Aphanomyces</taxon>
    </lineage>
</organism>
<protein>
    <submittedName>
        <fullName evidence="2">Uncharacterized protein</fullName>
    </submittedName>
</protein>
<proteinExistence type="predicted"/>
<evidence type="ECO:0000313" key="3">
    <source>
        <dbReference type="Proteomes" id="UP000265427"/>
    </source>
</evidence>
<evidence type="ECO:0000256" key="1">
    <source>
        <dbReference type="SAM" id="MobiDB-lite"/>
    </source>
</evidence>
<accession>A0A397A305</accession>
<feature type="region of interest" description="Disordered" evidence="1">
    <location>
        <begin position="28"/>
        <end position="57"/>
    </location>
</feature>
<gene>
    <name evidence="2" type="ORF">DYB36_013023</name>
</gene>